<evidence type="ECO:0000313" key="4">
    <source>
        <dbReference type="Proteomes" id="UP000628442"/>
    </source>
</evidence>
<keyword evidence="3" id="KW-1185">Reference proteome</keyword>
<organism evidence="1 4">
    <name type="scientific">Pseudoduganella albidiflava</name>
    <dbReference type="NCBI Taxonomy" id="321983"/>
    <lineage>
        <taxon>Bacteria</taxon>
        <taxon>Pseudomonadati</taxon>
        <taxon>Pseudomonadota</taxon>
        <taxon>Betaproteobacteria</taxon>
        <taxon>Burkholderiales</taxon>
        <taxon>Oxalobacteraceae</taxon>
        <taxon>Telluria group</taxon>
        <taxon>Pseudoduganella</taxon>
    </lineage>
</organism>
<evidence type="ECO:0000313" key="2">
    <source>
        <dbReference type="EMBL" id="QBI04626.1"/>
    </source>
</evidence>
<evidence type="ECO:0000313" key="3">
    <source>
        <dbReference type="Proteomes" id="UP000292307"/>
    </source>
</evidence>
<name>A0A411X6F3_9BURK</name>
<dbReference type="RefSeq" id="WP_131148687.1">
    <property type="nucleotide sequence ID" value="NZ_BMWV01000001.1"/>
</dbReference>
<proteinExistence type="predicted"/>
<dbReference type="SUPFAM" id="SSF48452">
    <property type="entry name" value="TPR-like"/>
    <property type="match status" value="1"/>
</dbReference>
<dbReference type="EMBL" id="BMWV01000001">
    <property type="protein sequence ID" value="GGY28746.1"/>
    <property type="molecule type" value="Genomic_DNA"/>
</dbReference>
<dbReference type="EMBL" id="CP036401">
    <property type="protein sequence ID" value="QBI04626.1"/>
    <property type="molecule type" value="Genomic_DNA"/>
</dbReference>
<accession>A0A411X6F3</accession>
<dbReference type="OrthoDB" id="7296799at2"/>
<dbReference type="Proteomes" id="UP000628442">
    <property type="component" value="Unassembled WGS sequence"/>
</dbReference>
<gene>
    <name evidence="2" type="ORF">EYF70_30230</name>
    <name evidence="1" type="ORF">GCM10007387_08690</name>
</gene>
<evidence type="ECO:0000313" key="1">
    <source>
        <dbReference type="EMBL" id="GGY28746.1"/>
    </source>
</evidence>
<reference evidence="2 3" key="2">
    <citation type="submission" date="2019-02" db="EMBL/GenBank/DDBJ databases">
        <title>Draft Genome Sequences of Six Type Strains of the Genus Massilia.</title>
        <authorList>
            <person name="Miess H."/>
            <person name="Frediansyhah A."/>
            <person name="Gross H."/>
        </authorList>
    </citation>
    <scope>NUCLEOTIDE SEQUENCE [LARGE SCALE GENOMIC DNA]</scope>
    <source>
        <strain evidence="2 3">DSM 17472</strain>
    </source>
</reference>
<reference evidence="1" key="3">
    <citation type="submission" date="2022-12" db="EMBL/GenBank/DDBJ databases">
        <authorList>
            <person name="Sun Q."/>
            <person name="Kim S."/>
        </authorList>
    </citation>
    <scope>NUCLEOTIDE SEQUENCE</scope>
    <source>
        <strain evidence="1">KCTC 12343</strain>
    </source>
</reference>
<dbReference type="Proteomes" id="UP000292307">
    <property type="component" value="Chromosome"/>
</dbReference>
<evidence type="ECO:0008006" key="5">
    <source>
        <dbReference type="Google" id="ProtNLM"/>
    </source>
</evidence>
<sequence>MQEKKVTVLFTGQLRDKALFERSLAELSAQPCVTDMVFSTWVDTALEHSEYLKSLAERYQLRVVTAVDPRLACDRFNGFRQSMTLRRGLEGATGTSHVFKTRTDCHIDADAVTFLARKDSGIMDPQGIHLRVFREKVSVLSSSMLAPFYIDDKLLFGHRQDLLKLCSLDFGEYRFPASGKSAHYLRFYPPFQPHFPQFMHFVQHEIFATAVSQNVRDHVLPLLLERREYALLLAIYYRIVSAFYCLDWGGHRCTFQGVRAECGDGSTPFKLDADQQNCSNAFFARASRGDFDNEELRRLVGEAAAAIQFVGDLRDVANGVDYAAFFADVRRQAKVMFNFQAHIHQAKQLMKDPATLPDALNHLGGLLPCEPDNTELLYLIALCYRAARDYPLAVKYLEFTLDSGAAHDSPAGHLLAEVRREQAASRQA</sequence>
<reference evidence="1" key="1">
    <citation type="journal article" date="2014" name="Int. J. Syst. Evol. Microbiol.">
        <title>Complete genome sequence of Corynebacterium casei LMG S-19264T (=DSM 44701T), isolated from a smear-ripened cheese.</title>
        <authorList>
            <consortium name="US DOE Joint Genome Institute (JGI-PGF)"/>
            <person name="Walter F."/>
            <person name="Albersmeier A."/>
            <person name="Kalinowski J."/>
            <person name="Ruckert C."/>
        </authorList>
    </citation>
    <scope>NUCLEOTIDE SEQUENCE</scope>
    <source>
        <strain evidence="1">KCTC 12343</strain>
    </source>
</reference>
<dbReference type="AlphaFoldDB" id="A0A411X6F3"/>
<dbReference type="InterPro" id="IPR011990">
    <property type="entry name" value="TPR-like_helical_dom_sf"/>
</dbReference>
<protein>
    <recommendedName>
        <fullName evidence="5">Tetratricopeptide repeat protein</fullName>
    </recommendedName>
</protein>